<accession>E4ZQH7</accession>
<dbReference type="VEuPathDB" id="FungiDB:LEMA_P036560.1"/>
<evidence type="ECO:0000313" key="9">
    <source>
        <dbReference type="Proteomes" id="UP000002668"/>
    </source>
</evidence>
<dbReference type="SUPFAM" id="SSF50978">
    <property type="entry name" value="WD40 repeat-like"/>
    <property type="match status" value="1"/>
</dbReference>
<dbReference type="InParanoid" id="E4ZQH7"/>
<comment type="similarity">
    <text evidence="4">Belongs to the WD repeat ASA1 family.</text>
</comment>
<keyword evidence="2" id="KW-0677">Repeat</keyword>
<evidence type="ECO:0000256" key="2">
    <source>
        <dbReference type="ARBA" id="ARBA00022737"/>
    </source>
</evidence>
<dbReference type="InterPro" id="IPR001680">
    <property type="entry name" value="WD40_rpt"/>
</dbReference>
<protein>
    <recommendedName>
        <fullName evidence="6">ASTRA-associated protein 1</fullName>
    </recommendedName>
</protein>
<dbReference type="PROSITE" id="PS50082">
    <property type="entry name" value="WD_REPEATS_2"/>
    <property type="match status" value="1"/>
</dbReference>
<dbReference type="PANTHER" id="PTHR19854:SF1">
    <property type="entry name" value="GUANINE NUCLEOTIDE-BINDING PROTEIN SUBUNIT BETA-LIKE PROTEIN 1"/>
    <property type="match status" value="1"/>
</dbReference>
<organism evidence="9">
    <name type="scientific">Leptosphaeria maculans (strain JN3 / isolate v23.1.3 / race Av1-4-5-6-7-8)</name>
    <name type="common">Blackleg fungus</name>
    <name type="synonym">Phoma lingam</name>
    <dbReference type="NCBI Taxonomy" id="985895"/>
    <lineage>
        <taxon>Eukaryota</taxon>
        <taxon>Fungi</taxon>
        <taxon>Dikarya</taxon>
        <taxon>Ascomycota</taxon>
        <taxon>Pezizomycotina</taxon>
        <taxon>Dothideomycetes</taxon>
        <taxon>Pleosporomycetidae</taxon>
        <taxon>Pleosporales</taxon>
        <taxon>Pleosporineae</taxon>
        <taxon>Leptosphaeriaceae</taxon>
        <taxon>Plenodomus</taxon>
        <taxon>Plenodomus lingam/Leptosphaeria maculans species complex</taxon>
    </lineage>
</organism>
<evidence type="ECO:0000256" key="1">
    <source>
        <dbReference type="ARBA" id="ARBA00022574"/>
    </source>
</evidence>
<evidence type="ECO:0000256" key="4">
    <source>
        <dbReference type="ARBA" id="ARBA00037931"/>
    </source>
</evidence>
<name>E4ZQH7_LEPMJ</name>
<dbReference type="OMA" id="WIIAGYE"/>
<dbReference type="EMBL" id="FP929116">
    <property type="protein sequence ID" value="CBX93982.1"/>
    <property type="molecule type" value="Genomic_DNA"/>
</dbReference>
<dbReference type="PROSITE" id="PS50294">
    <property type="entry name" value="WD_REPEATS_REGION"/>
    <property type="match status" value="1"/>
</dbReference>
<dbReference type="HOGENOM" id="CLU_1224962_0_0_1"/>
<dbReference type="STRING" id="985895.E4ZQH7"/>
<evidence type="ECO:0000256" key="3">
    <source>
        <dbReference type="ARBA" id="ARBA00037338"/>
    </source>
</evidence>
<dbReference type="InterPro" id="IPR036322">
    <property type="entry name" value="WD40_repeat_dom_sf"/>
</dbReference>
<gene>
    <name evidence="8" type="ORF">LEMA_P036560.1</name>
</gene>
<dbReference type="eggNOG" id="KOG0322">
    <property type="taxonomic scope" value="Eukaryota"/>
</dbReference>
<dbReference type="Proteomes" id="UP000002668">
    <property type="component" value="Genome"/>
</dbReference>
<keyword evidence="1 7" id="KW-0853">WD repeat</keyword>
<evidence type="ECO:0000256" key="7">
    <source>
        <dbReference type="PROSITE-ProRule" id="PRU00221"/>
    </source>
</evidence>
<evidence type="ECO:0000256" key="6">
    <source>
        <dbReference type="ARBA" id="ARBA00040563"/>
    </source>
</evidence>
<dbReference type="OrthoDB" id="7668193at2759"/>
<dbReference type="PANTHER" id="PTHR19854">
    <property type="entry name" value="TRANSDUCIN BETA-LIKE 3"/>
    <property type="match status" value="1"/>
</dbReference>
<sequence length="226" mass="25450">MAVARQTATRPPPQPSYILRGHVAPIHSLCFLRRNTRLLTGDADGWVVYWKVETKRALAVWKAHHAAILGTAEWGRDRIITHGRDNSLRIWQLRQADEATLSTTLPADQAAADQPKPWLLHTLPVNTLNFCAFSMSHNDNHPSAQSHQLVEHSKIDDSTRSDSVLIAVPARDDKRVEVYQFPEERLRFIVPRAQSTDTGMVMASWSDTKGASQQLSTYPPHTIPRP</sequence>
<feature type="repeat" description="WD" evidence="7">
    <location>
        <begin position="19"/>
        <end position="60"/>
    </location>
</feature>
<dbReference type="InterPro" id="IPR015943">
    <property type="entry name" value="WD40/YVTN_repeat-like_dom_sf"/>
</dbReference>
<evidence type="ECO:0000256" key="5">
    <source>
        <dbReference type="ARBA" id="ARBA00038749"/>
    </source>
</evidence>
<dbReference type="Gene3D" id="2.130.10.10">
    <property type="entry name" value="YVTN repeat-like/Quinoprotein amine dehydrogenase"/>
    <property type="match status" value="1"/>
</dbReference>
<evidence type="ECO:0000313" key="8">
    <source>
        <dbReference type="EMBL" id="CBX93982.1"/>
    </source>
</evidence>
<reference evidence="9" key="1">
    <citation type="journal article" date="2011" name="Nat. Commun.">
        <title>Effector diversification within compartments of the Leptosphaeria maculans genome affected by Repeat-Induced Point mutations.</title>
        <authorList>
            <person name="Rouxel T."/>
            <person name="Grandaubert J."/>
            <person name="Hane J.K."/>
            <person name="Hoede C."/>
            <person name="van de Wouw A.P."/>
            <person name="Couloux A."/>
            <person name="Dominguez V."/>
            <person name="Anthouard V."/>
            <person name="Bally P."/>
            <person name="Bourras S."/>
            <person name="Cozijnsen A.J."/>
            <person name="Ciuffetti L.M."/>
            <person name="Degrave A."/>
            <person name="Dilmaghani A."/>
            <person name="Duret L."/>
            <person name="Fudal I."/>
            <person name="Goodwin S.B."/>
            <person name="Gout L."/>
            <person name="Glaser N."/>
            <person name="Linglin J."/>
            <person name="Kema G.H.J."/>
            <person name="Lapalu N."/>
            <person name="Lawrence C.B."/>
            <person name="May K."/>
            <person name="Meyer M."/>
            <person name="Ollivier B."/>
            <person name="Poulain J."/>
            <person name="Schoch C.L."/>
            <person name="Simon A."/>
            <person name="Spatafora J.W."/>
            <person name="Stachowiak A."/>
            <person name="Turgeon B.G."/>
            <person name="Tyler B.M."/>
            <person name="Vincent D."/>
            <person name="Weissenbach J."/>
            <person name="Amselem J."/>
            <person name="Quesneville H."/>
            <person name="Oliver R.P."/>
            <person name="Wincker P."/>
            <person name="Balesdent M.-H."/>
            <person name="Howlett B.J."/>
        </authorList>
    </citation>
    <scope>NUCLEOTIDE SEQUENCE [LARGE SCALE GENOMIC DNA]</scope>
    <source>
        <strain evidence="9">JN3 / isolate v23.1.3 / race Av1-4-5-6-7-8</strain>
    </source>
</reference>
<proteinExistence type="inferred from homology"/>
<dbReference type="AlphaFoldDB" id="E4ZQH7"/>
<keyword evidence="9" id="KW-1185">Reference proteome</keyword>
<comment type="function">
    <text evidence="3">Component of the ASTRA complex involved in chromatin remodeling.</text>
</comment>
<dbReference type="SMART" id="SM00320">
    <property type="entry name" value="WD40"/>
    <property type="match status" value="2"/>
</dbReference>
<comment type="subunit">
    <text evidence="5">Component of the ASTRA chromatin remodeling machinery complex.</text>
</comment>